<reference evidence="1" key="2">
    <citation type="submission" date="2020-10" db="EMBL/GenBank/DDBJ databases">
        <authorList>
            <person name="Cooper E.A."/>
            <person name="Brenton Z.W."/>
            <person name="Flinn B.S."/>
            <person name="Jenkins J."/>
            <person name="Shu S."/>
            <person name="Flowers D."/>
            <person name="Luo F."/>
            <person name="Wang Y."/>
            <person name="Xia P."/>
            <person name="Barry K."/>
            <person name="Daum C."/>
            <person name="Lipzen A."/>
            <person name="Yoshinaga Y."/>
            <person name="Schmutz J."/>
            <person name="Saski C."/>
            <person name="Vermerris W."/>
            <person name="Kresovich S."/>
        </authorList>
    </citation>
    <scope>NUCLEOTIDE SEQUENCE</scope>
</reference>
<accession>A0A921QBX9</accession>
<dbReference type="EMBL" id="CM027688">
    <property type="protein sequence ID" value="KAG0517560.1"/>
    <property type="molecule type" value="Genomic_DNA"/>
</dbReference>
<evidence type="ECO:0000313" key="2">
    <source>
        <dbReference type="Proteomes" id="UP000807115"/>
    </source>
</evidence>
<name>A0A921QBX9_SORBI</name>
<reference evidence="1" key="1">
    <citation type="journal article" date="2019" name="BMC Genomics">
        <title>A new reference genome for Sorghum bicolor reveals high levels of sequence similarity between sweet and grain genotypes: implications for the genetics of sugar metabolism.</title>
        <authorList>
            <person name="Cooper E.A."/>
            <person name="Brenton Z.W."/>
            <person name="Flinn B.S."/>
            <person name="Jenkins J."/>
            <person name="Shu S."/>
            <person name="Flowers D."/>
            <person name="Luo F."/>
            <person name="Wang Y."/>
            <person name="Xia P."/>
            <person name="Barry K."/>
            <person name="Daum C."/>
            <person name="Lipzen A."/>
            <person name="Yoshinaga Y."/>
            <person name="Schmutz J."/>
            <person name="Saski C."/>
            <person name="Vermerris W."/>
            <person name="Kresovich S."/>
        </authorList>
    </citation>
    <scope>NUCLEOTIDE SEQUENCE</scope>
</reference>
<evidence type="ECO:0000313" key="1">
    <source>
        <dbReference type="EMBL" id="KAG0517560.1"/>
    </source>
</evidence>
<dbReference type="AlphaFoldDB" id="A0A921QBX9"/>
<comment type="caution">
    <text evidence="1">The sequence shown here is derived from an EMBL/GenBank/DDBJ whole genome shotgun (WGS) entry which is preliminary data.</text>
</comment>
<organism evidence="1 2">
    <name type="scientific">Sorghum bicolor</name>
    <name type="common">Sorghum</name>
    <name type="synonym">Sorghum vulgare</name>
    <dbReference type="NCBI Taxonomy" id="4558"/>
    <lineage>
        <taxon>Eukaryota</taxon>
        <taxon>Viridiplantae</taxon>
        <taxon>Streptophyta</taxon>
        <taxon>Embryophyta</taxon>
        <taxon>Tracheophyta</taxon>
        <taxon>Spermatophyta</taxon>
        <taxon>Magnoliopsida</taxon>
        <taxon>Liliopsida</taxon>
        <taxon>Poales</taxon>
        <taxon>Poaceae</taxon>
        <taxon>PACMAD clade</taxon>
        <taxon>Panicoideae</taxon>
        <taxon>Andropogonodae</taxon>
        <taxon>Andropogoneae</taxon>
        <taxon>Sorghinae</taxon>
        <taxon>Sorghum</taxon>
    </lineage>
</organism>
<sequence length="60" mass="7072">MEQGYFWPSRCSLFDCIFHCKRRVVQGQRMDLSISDVVNLPSPVMARASRSRWLLQLGWL</sequence>
<proteinExistence type="predicted"/>
<dbReference type="Proteomes" id="UP000807115">
    <property type="component" value="Chromosome 9"/>
</dbReference>
<gene>
    <name evidence="1" type="ORF">BDA96_09G099800</name>
</gene>
<protein>
    <submittedName>
        <fullName evidence="1">Uncharacterized protein</fullName>
    </submittedName>
</protein>